<dbReference type="InterPro" id="IPR006282">
    <property type="entry name" value="Thi_PPkinase"/>
</dbReference>
<dbReference type="InterPro" id="IPR007371">
    <property type="entry name" value="TPK_catalytic"/>
</dbReference>
<organism evidence="8 9">
    <name type="scientific">Candidatus Neomicrothrix subdominans</name>
    <dbReference type="NCBI Taxonomy" id="2954438"/>
    <lineage>
        <taxon>Bacteria</taxon>
        <taxon>Bacillati</taxon>
        <taxon>Actinomycetota</taxon>
        <taxon>Acidimicrobiia</taxon>
        <taxon>Acidimicrobiales</taxon>
        <taxon>Microthrixaceae</taxon>
        <taxon>Candidatus Neomicrothrix</taxon>
    </lineage>
</organism>
<dbReference type="GO" id="GO:0030975">
    <property type="term" value="F:thiamine binding"/>
    <property type="evidence" value="ECO:0007669"/>
    <property type="project" value="InterPro"/>
</dbReference>
<dbReference type="PANTHER" id="PTHR41299:SF1">
    <property type="entry name" value="THIAMINE PYROPHOSPHOKINASE"/>
    <property type="match status" value="1"/>
</dbReference>
<dbReference type="SUPFAM" id="SSF63999">
    <property type="entry name" value="Thiamin pyrophosphokinase, catalytic domain"/>
    <property type="match status" value="1"/>
</dbReference>
<dbReference type="Pfam" id="PF04265">
    <property type="entry name" value="TPK_B1_binding"/>
    <property type="match status" value="1"/>
</dbReference>
<dbReference type="GO" id="GO:0009229">
    <property type="term" value="P:thiamine diphosphate biosynthetic process"/>
    <property type="evidence" value="ECO:0007669"/>
    <property type="project" value="InterPro"/>
</dbReference>
<dbReference type="PANTHER" id="PTHR41299">
    <property type="entry name" value="THIAMINE PYROPHOSPHOKINASE"/>
    <property type="match status" value="1"/>
</dbReference>
<dbReference type="Proteomes" id="UP000727993">
    <property type="component" value="Unassembled WGS sequence"/>
</dbReference>
<dbReference type="SMART" id="SM00983">
    <property type="entry name" value="TPK_B1_binding"/>
    <property type="match status" value="1"/>
</dbReference>
<gene>
    <name evidence="8" type="ORF">IPN02_19595</name>
</gene>
<evidence type="ECO:0000256" key="6">
    <source>
        <dbReference type="SAM" id="MobiDB-lite"/>
    </source>
</evidence>
<sequence length="276" mass="27473">MVAVIYVGGMGPSAPPALPAEPIVRIAADSGLDLAVASGADVDLVVGDLDSVSVDALAAARVRNVEVRSSPADKDETDLELAIACAEALGASQLVVIGGGGGRLDHLLGVLAALAGAARRGLDVAAYPGDDLMWLVAPGVRLELSIQPGRTVSLVPVGGSATGVTASGLVWPLADATLNPYEGLGVSNRAEAPTVAVEVADGVVAVIVPDLAAEGRHAATRAAGADADDPDVGGPVTAPDDVPCPTQAAFRRDHRSNPAASAAAVPPTRPIPRGER</sequence>
<evidence type="ECO:0000256" key="3">
    <source>
        <dbReference type="ARBA" id="ARBA00022777"/>
    </source>
</evidence>
<keyword evidence="3" id="KW-0418">Kinase</keyword>
<dbReference type="SUPFAM" id="SSF63862">
    <property type="entry name" value="Thiamin pyrophosphokinase, substrate-binding domain"/>
    <property type="match status" value="1"/>
</dbReference>
<dbReference type="EMBL" id="JADJZA010000011">
    <property type="protein sequence ID" value="MBK9298984.1"/>
    <property type="molecule type" value="Genomic_DNA"/>
</dbReference>
<dbReference type="InterPro" id="IPR007373">
    <property type="entry name" value="Thiamin_PyroPKinase_B1-bd"/>
</dbReference>
<dbReference type="GO" id="GO:0006772">
    <property type="term" value="P:thiamine metabolic process"/>
    <property type="evidence" value="ECO:0007669"/>
    <property type="project" value="UniProtKB-UniRule"/>
</dbReference>
<dbReference type="InterPro" id="IPR036759">
    <property type="entry name" value="TPK_catalytic_sf"/>
</dbReference>
<dbReference type="InterPro" id="IPR036371">
    <property type="entry name" value="TPK_B1-bd_sf"/>
</dbReference>
<feature type="region of interest" description="Disordered" evidence="6">
    <location>
        <begin position="219"/>
        <end position="276"/>
    </location>
</feature>
<evidence type="ECO:0000256" key="1">
    <source>
        <dbReference type="ARBA" id="ARBA00022679"/>
    </source>
</evidence>
<dbReference type="GO" id="GO:0016301">
    <property type="term" value="F:kinase activity"/>
    <property type="evidence" value="ECO:0007669"/>
    <property type="project" value="UniProtKB-KW"/>
</dbReference>
<keyword evidence="4" id="KW-0067">ATP-binding</keyword>
<dbReference type="CDD" id="cd07995">
    <property type="entry name" value="TPK"/>
    <property type="match status" value="1"/>
</dbReference>
<dbReference type="GO" id="GO:0004788">
    <property type="term" value="F:thiamine diphosphokinase activity"/>
    <property type="evidence" value="ECO:0007669"/>
    <property type="project" value="UniProtKB-UniRule"/>
</dbReference>
<keyword evidence="1 8" id="KW-0808">Transferase</keyword>
<name>A0A936NHB4_9ACTN</name>
<evidence type="ECO:0000256" key="5">
    <source>
        <dbReference type="NCBIfam" id="TIGR01378"/>
    </source>
</evidence>
<evidence type="ECO:0000256" key="2">
    <source>
        <dbReference type="ARBA" id="ARBA00022741"/>
    </source>
</evidence>
<feature type="domain" description="Thiamin pyrophosphokinase thiamin-binding" evidence="7">
    <location>
        <begin position="139"/>
        <end position="205"/>
    </location>
</feature>
<evidence type="ECO:0000259" key="7">
    <source>
        <dbReference type="SMART" id="SM00983"/>
    </source>
</evidence>
<dbReference type="Gene3D" id="3.40.50.10240">
    <property type="entry name" value="Thiamin pyrophosphokinase, catalytic domain"/>
    <property type="match status" value="1"/>
</dbReference>
<keyword evidence="2" id="KW-0547">Nucleotide-binding</keyword>
<evidence type="ECO:0000256" key="4">
    <source>
        <dbReference type="ARBA" id="ARBA00022840"/>
    </source>
</evidence>
<proteinExistence type="predicted"/>
<reference evidence="8 9" key="1">
    <citation type="submission" date="2020-10" db="EMBL/GenBank/DDBJ databases">
        <title>Connecting structure to function with the recovery of over 1000 high-quality activated sludge metagenome-assembled genomes encoding full-length rRNA genes using long-read sequencing.</title>
        <authorList>
            <person name="Singleton C.M."/>
            <person name="Petriglieri F."/>
            <person name="Kristensen J.M."/>
            <person name="Kirkegaard R.H."/>
            <person name="Michaelsen T.Y."/>
            <person name="Andersen M.H."/>
            <person name="Karst S.M."/>
            <person name="Dueholm M.S."/>
            <person name="Nielsen P.H."/>
            <person name="Albertsen M."/>
        </authorList>
    </citation>
    <scope>NUCLEOTIDE SEQUENCE [LARGE SCALE GENOMIC DNA]</scope>
    <source>
        <strain evidence="8">Lyne_18-Q3-R50-59_MAXAC.006</strain>
    </source>
</reference>
<dbReference type="AlphaFoldDB" id="A0A936NHB4"/>
<dbReference type="EC" id="2.7.6.2" evidence="5"/>
<evidence type="ECO:0000313" key="8">
    <source>
        <dbReference type="EMBL" id="MBK9298984.1"/>
    </source>
</evidence>
<evidence type="ECO:0000313" key="9">
    <source>
        <dbReference type="Proteomes" id="UP000727993"/>
    </source>
</evidence>
<dbReference type="GO" id="GO:0005524">
    <property type="term" value="F:ATP binding"/>
    <property type="evidence" value="ECO:0007669"/>
    <property type="project" value="UniProtKB-KW"/>
</dbReference>
<protein>
    <recommendedName>
        <fullName evidence="5">Thiamine diphosphokinase</fullName>
        <ecNumber evidence="5">2.7.6.2</ecNumber>
    </recommendedName>
</protein>
<dbReference type="Pfam" id="PF04263">
    <property type="entry name" value="TPK_catalytic"/>
    <property type="match status" value="1"/>
</dbReference>
<comment type="caution">
    <text evidence="8">The sequence shown here is derived from an EMBL/GenBank/DDBJ whole genome shotgun (WGS) entry which is preliminary data.</text>
</comment>
<dbReference type="NCBIfam" id="TIGR01378">
    <property type="entry name" value="thi_PPkinase"/>
    <property type="match status" value="1"/>
</dbReference>
<accession>A0A936NHB4</accession>
<dbReference type="InterPro" id="IPR053149">
    <property type="entry name" value="TPK"/>
</dbReference>